<name>A0A2V4R2L7_9PROT</name>
<accession>A0A2V4R2L7</accession>
<dbReference type="AlphaFoldDB" id="A0A2V4R2L7"/>
<sequence>MVFHGPRPDITISLISGPEALLEKLCQEFPYNLQPASIRLQPGLSWPVRMAGATALPMHVIQARRLHHAHGC</sequence>
<protein>
    <submittedName>
        <fullName evidence="1">Uncharacterized protein</fullName>
    </submittedName>
</protein>
<comment type="caution">
    <text evidence="1">The sequence shown here is derived from an EMBL/GenBank/DDBJ whole genome shotgun (WGS) entry which is preliminary data.</text>
</comment>
<gene>
    <name evidence="1" type="ORF">CFR76_05895</name>
</gene>
<evidence type="ECO:0000313" key="2">
    <source>
        <dbReference type="Proteomes" id="UP000247371"/>
    </source>
</evidence>
<dbReference type="Proteomes" id="UP000247371">
    <property type="component" value="Unassembled WGS sequence"/>
</dbReference>
<organism evidence="1 2">
    <name type="scientific">Komagataeibacter swingsii</name>
    <dbReference type="NCBI Taxonomy" id="215220"/>
    <lineage>
        <taxon>Bacteria</taxon>
        <taxon>Pseudomonadati</taxon>
        <taxon>Pseudomonadota</taxon>
        <taxon>Alphaproteobacteria</taxon>
        <taxon>Acetobacterales</taxon>
        <taxon>Acetobacteraceae</taxon>
        <taxon>Komagataeibacter</taxon>
    </lineage>
</organism>
<keyword evidence="2" id="KW-1185">Reference proteome</keyword>
<dbReference type="EMBL" id="NKUB01000005">
    <property type="protein sequence ID" value="PYD70097.1"/>
    <property type="molecule type" value="Genomic_DNA"/>
</dbReference>
<reference evidence="1 2" key="1">
    <citation type="submission" date="2017-07" db="EMBL/GenBank/DDBJ databases">
        <title>A draft genome sequence of Komagataeibacter swingsii LMG 22125.</title>
        <authorList>
            <person name="Skraban J."/>
            <person name="Cleenwerck I."/>
            <person name="Vandamme P."/>
            <person name="Trcek J."/>
        </authorList>
    </citation>
    <scope>NUCLEOTIDE SEQUENCE [LARGE SCALE GENOMIC DNA]</scope>
    <source>
        <strain evidence="1 2">LMG 22125</strain>
    </source>
</reference>
<evidence type="ECO:0000313" key="1">
    <source>
        <dbReference type="EMBL" id="PYD70097.1"/>
    </source>
</evidence>
<proteinExistence type="predicted"/>